<protein>
    <recommendedName>
        <fullName evidence="4">Tetratricopeptide repeat-like domain-containing protein</fullName>
    </recommendedName>
</protein>
<feature type="transmembrane region" description="Helical" evidence="1">
    <location>
        <begin position="6"/>
        <end position="26"/>
    </location>
</feature>
<evidence type="ECO:0000256" key="1">
    <source>
        <dbReference type="SAM" id="Phobius"/>
    </source>
</evidence>
<organism evidence="2 3">
    <name type="scientific">Candidatus Woesebacteria bacterium RBG_13_36_22</name>
    <dbReference type="NCBI Taxonomy" id="1802478"/>
    <lineage>
        <taxon>Bacteria</taxon>
        <taxon>Candidatus Woeseibacteriota</taxon>
    </lineage>
</organism>
<keyword evidence="1" id="KW-0472">Membrane</keyword>
<sequence length="107" mass="12499">MAKKEFPFILISLFLVFLLTISYLNLKVYFEGNKETKVLSAEYEKPSEEEFWVNYLESNPNYFPGLIELAKIQIANSKYDRALQTLLKAKSIDPNSDIIEELEEEIK</sequence>
<dbReference type="SUPFAM" id="SSF48452">
    <property type="entry name" value="TPR-like"/>
    <property type="match status" value="1"/>
</dbReference>
<comment type="caution">
    <text evidence="2">The sequence shown here is derived from an EMBL/GenBank/DDBJ whole genome shotgun (WGS) entry which is preliminary data.</text>
</comment>
<dbReference type="InterPro" id="IPR011990">
    <property type="entry name" value="TPR-like_helical_dom_sf"/>
</dbReference>
<dbReference type="Proteomes" id="UP000176939">
    <property type="component" value="Unassembled WGS sequence"/>
</dbReference>
<dbReference type="Gene3D" id="1.25.40.10">
    <property type="entry name" value="Tetratricopeptide repeat domain"/>
    <property type="match status" value="1"/>
</dbReference>
<gene>
    <name evidence="2" type="ORF">A2Z67_03290</name>
</gene>
<evidence type="ECO:0008006" key="4">
    <source>
        <dbReference type="Google" id="ProtNLM"/>
    </source>
</evidence>
<dbReference type="AlphaFoldDB" id="A0A1F7X461"/>
<reference evidence="2 3" key="1">
    <citation type="journal article" date="2016" name="Nat. Commun.">
        <title>Thousands of microbial genomes shed light on interconnected biogeochemical processes in an aquifer system.</title>
        <authorList>
            <person name="Anantharaman K."/>
            <person name="Brown C.T."/>
            <person name="Hug L.A."/>
            <person name="Sharon I."/>
            <person name="Castelle C.J."/>
            <person name="Probst A.J."/>
            <person name="Thomas B.C."/>
            <person name="Singh A."/>
            <person name="Wilkins M.J."/>
            <person name="Karaoz U."/>
            <person name="Brodie E.L."/>
            <person name="Williams K.H."/>
            <person name="Hubbard S.S."/>
            <person name="Banfield J.F."/>
        </authorList>
    </citation>
    <scope>NUCLEOTIDE SEQUENCE [LARGE SCALE GENOMIC DNA]</scope>
</reference>
<dbReference type="EMBL" id="MGFQ01000019">
    <property type="protein sequence ID" value="OGM09797.1"/>
    <property type="molecule type" value="Genomic_DNA"/>
</dbReference>
<evidence type="ECO:0000313" key="2">
    <source>
        <dbReference type="EMBL" id="OGM09797.1"/>
    </source>
</evidence>
<evidence type="ECO:0000313" key="3">
    <source>
        <dbReference type="Proteomes" id="UP000176939"/>
    </source>
</evidence>
<name>A0A1F7X461_9BACT</name>
<accession>A0A1F7X461</accession>
<proteinExistence type="predicted"/>
<keyword evidence="1" id="KW-0812">Transmembrane</keyword>
<keyword evidence="1" id="KW-1133">Transmembrane helix</keyword>